<dbReference type="EMBL" id="UOFL01000131">
    <property type="protein sequence ID" value="VAW77434.1"/>
    <property type="molecule type" value="Genomic_DNA"/>
</dbReference>
<feature type="domain" description="VWFA" evidence="1">
    <location>
        <begin position="188"/>
        <end position="366"/>
    </location>
</feature>
<dbReference type="InterPro" id="IPR022156">
    <property type="entry name" value="Uncharacterised_YfbK_N"/>
</dbReference>
<dbReference type="InterPro" id="IPR051266">
    <property type="entry name" value="CLCR"/>
</dbReference>
<protein>
    <submittedName>
        <fullName evidence="2">von Willebrand factor, vWF type A domain protein STM2315</fullName>
    </submittedName>
</protein>
<dbReference type="Pfam" id="PF12034">
    <property type="entry name" value="YfbK_C"/>
    <property type="match status" value="1"/>
</dbReference>
<dbReference type="PANTHER" id="PTHR10579">
    <property type="entry name" value="CALCIUM-ACTIVATED CHLORIDE CHANNEL REGULATOR"/>
    <property type="match status" value="1"/>
</dbReference>
<proteinExistence type="predicted"/>
<reference evidence="2" key="1">
    <citation type="submission" date="2018-06" db="EMBL/GenBank/DDBJ databases">
        <authorList>
            <person name="Zhirakovskaya E."/>
        </authorList>
    </citation>
    <scope>NUCLEOTIDE SEQUENCE</scope>
</reference>
<dbReference type="Pfam" id="PF13519">
    <property type="entry name" value="VWA_2"/>
    <property type="match status" value="1"/>
</dbReference>
<dbReference type="Pfam" id="PF12450">
    <property type="entry name" value="vWF_A"/>
    <property type="match status" value="1"/>
</dbReference>
<evidence type="ECO:0000313" key="2">
    <source>
        <dbReference type="EMBL" id="VAW77434.1"/>
    </source>
</evidence>
<evidence type="ECO:0000259" key="1">
    <source>
        <dbReference type="PROSITE" id="PS50234"/>
    </source>
</evidence>
<dbReference type="PROSITE" id="PS51257">
    <property type="entry name" value="PROKAR_LIPOPROTEIN"/>
    <property type="match status" value="1"/>
</dbReference>
<dbReference type="Gene3D" id="3.40.50.410">
    <property type="entry name" value="von Willebrand factor, type A domain"/>
    <property type="match status" value="1"/>
</dbReference>
<dbReference type="AlphaFoldDB" id="A0A3B0Z7S4"/>
<dbReference type="InterPro" id="IPR021908">
    <property type="entry name" value="YfbK_C"/>
</dbReference>
<gene>
    <name evidence="2" type="ORF">MNBD_GAMMA12-1451</name>
</gene>
<accession>A0A3B0Z7S4</accession>
<dbReference type="InterPro" id="IPR002035">
    <property type="entry name" value="VWF_A"/>
</dbReference>
<dbReference type="SMART" id="SM00327">
    <property type="entry name" value="VWA"/>
    <property type="match status" value="1"/>
</dbReference>
<organism evidence="2">
    <name type="scientific">hydrothermal vent metagenome</name>
    <dbReference type="NCBI Taxonomy" id="652676"/>
    <lineage>
        <taxon>unclassified sequences</taxon>
        <taxon>metagenomes</taxon>
        <taxon>ecological metagenomes</taxon>
    </lineage>
</organism>
<dbReference type="PROSITE" id="PS50234">
    <property type="entry name" value="VWFA"/>
    <property type="match status" value="1"/>
</dbReference>
<dbReference type="PANTHER" id="PTHR10579:SF43">
    <property type="entry name" value="ZINC FINGER (C3HC4-TYPE RING FINGER) FAMILY PROTEIN"/>
    <property type="match status" value="1"/>
</dbReference>
<dbReference type="InterPro" id="IPR036465">
    <property type="entry name" value="vWFA_dom_sf"/>
</dbReference>
<name>A0A3B0Z7S4_9ZZZZ</name>
<dbReference type="SUPFAM" id="SSF53300">
    <property type="entry name" value="vWA-like"/>
    <property type="match status" value="1"/>
</dbReference>
<sequence>MHVINFKSLLVKGTIISTIMAGLLACGQKPKISELPDSRPRGSVLGGMIGVTSSDSIRGASEKRPYVSTDDIPVTSHARNPEMYFRHYGVNPTIDTAVNNVSTFSVDVDTASYSIARAFLLRGALPDPAGIRVEEFVNTFNYHYRAPKHRDFNFHAEAFPSPNRRGYHLLHIGLQGRRISRWKRKPANLVYLIDVSGSMQGRQRLGMLKRAIHKLTNQLRPNDMVSIVAFNNRASVILSPTLAKHSGQIRRSVNNLHASGSTNVQAGLNLAYSLARQNHKRYSTNRIILISDGVANTGLTTASDIFETIYKGNRQGIQLNTVGIGMGKYNDVLLEKLAKKGQGFYAYINNMRDAKKIFVKQLVGTLQLLARDVKIQVEFNPNRVARYRLLGYENRLLKKRDFRNDNKDAAEMGAGHAVTAIYEIKLRRGRGHFGTIRLRFKHAKKETVREVSKQLPMSIIRRHYAQVSSYTKLAYISATFAEKLRQSYWVRNISYPQLINLYHQLSPRVKNTSSVSELGHLLKIASQLDNRIDKFSARTPIAEMSFDQVPVLE</sequence>